<organism evidence="1">
    <name type="scientific">Rhizophora mucronata</name>
    <name type="common">Asiatic mangrove</name>
    <dbReference type="NCBI Taxonomy" id="61149"/>
    <lineage>
        <taxon>Eukaryota</taxon>
        <taxon>Viridiplantae</taxon>
        <taxon>Streptophyta</taxon>
        <taxon>Embryophyta</taxon>
        <taxon>Tracheophyta</taxon>
        <taxon>Spermatophyta</taxon>
        <taxon>Magnoliopsida</taxon>
        <taxon>eudicotyledons</taxon>
        <taxon>Gunneridae</taxon>
        <taxon>Pentapetalae</taxon>
        <taxon>rosids</taxon>
        <taxon>fabids</taxon>
        <taxon>Malpighiales</taxon>
        <taxon>Rhizophoraceae</taxon>
        <taxon>Rhizophora</taxon>
    </lineage>
</organism>
<sequence>MEQLATSNKQIPQKIFARIHLHRANSMKTIKAREL</sequence>
<accession>A0A2P2P6H5</accession>
<reference evidence="1" key="1">
    <citation type="submission" date="2018-02" db="EMBL/GenBank/DDBJ databases">
        <title>Rhizophora mucronata_Transcriptome.</title>
        <authorList>
            <person name="Meera S.P."/>
            <person name="Sreeshan A."/>
            <person name="Augustine A."/>
        </authorList>
    </citation>
    <scope>NUCLEOTIDE SEQUENCE</scope>
    <source>
        <tissue evidence="1">Leaf</tissue>
    </source>
</reference>
<name>A0A2P2P6H5_RHIMU</name>
<proteinExistence type="predicted"/>
<protein>
    <submittedName>
        <fullName evidence="1">Uncharacterized protein</fullName>
    </submittedName>
</protein>
<evidence type="ECO:0000313" key="1">
    <source>
        <dbReference type="EMBL" id="MBX50345.1"/>
    </source>
</evidence>
<dbReference type="EMBL" id="GGEC01069861">
    <property type="protein sequence ID" value="MBX50345.1"/>
    <property type="molecule type" value="Transcribed_RNA"/>
</dbReference>
<dbReference type="AlphaFoldDB" id="A0A2P2P6H5"/>